<dbReference type="AlphaFoldDB" id="A0A9J5XCP6"/>
<organism evidence="1 2">
    <name type="scientific">Solanum commersonii</name>
    <name type="common">Commerson's wild potato</name>
    <name type="synonym">Commerson's nightshade</name>
    <dbReference type="NCBI Taxonomy" id="4109"/>
    <lineage>
        <taxon>Eukaryota</taxon>
        <taxon>Viridiplantae</taxon>
        <taxon>Streptophyta</taxon>
        <taxon>Embryophyta</taxon>
        <taxon>Tracheophyta</taxon>
        <taxon>Spermatophyta</taxon>
        <taxon>Magnoliopsida</taxon>
        <taxon>eudicotyledons</taxon>
        <taxon>Gunneridae</taxon>
        <taxon>Pentapetalae</taxon>
        <taxon>asterids</taxon>
        <taxon>lamiids</taxon>
        <taxon>Solanales</taxon>
        <taxon>Solanaceae</taxon>
        <taxon>Solanoideae</taxon>
        <taxon>Solaneae</taxon>
        <taxon>Solanum</taxon>
    </lineage>
</organism>
<evidence type="ECO:0000313" key="1">
    <source>
        <dbReference type="EMBL" id="KAG5585006.1"/>
    </source>
</evidence>
<comment type="caution">
    <text evidence="1">The sequence shown here is derived from an EMBL/GenBank/DDBJ whole genome shotgun (WGS) entry which is preliminary data.</text>
</comment>
<evidence type="ECO:0000313" key="2">
    <source>
        <dbReference type="Proteomes" id="UP000824120"/>
    </source>
</evidence>
<gene>
    <name evidence="1" type="ORF">H5410_045440</name>
</gene>
<accession>A0A9J5XCP6</accession>
<name>A0A9J5XCP6_SOLCO</name>
<dbReference type="OrthoDB" id="1304154at2759"/>
<protein>
    <submittedName>
        <fullName evidence="1">Uncharacterized protein</fullName>
    </submittedName>
</protein>
<sequence>MLALSKWSREQFGDIFKHLLIREEIVGLKEELFEHSPTTDNKVVLNQAHAEYKHYLHYKEEFWRQKASIQWYSEGDKNTKFFHGLVRGRRRRLNLQKIMKVARELAKGEAAVVAEATRIFQN</sequence>
<proteinExistence type="predicted"/>
<dbReference type="EMBL" id="JACXVP010000009">
    <property type="protein sequence ID" value="KAG5585006.1"/>
    <property type="molecule type" value="Genomic_DNA"/>
</dbReference>
<reference evidence="1 2" key="1">
    <citation type="submission" date="2020-09" db="EMBL/GenBank/DDBJ databases">
        <title>De no assembly of potato wild relative species, Solanum commersonii.</title>
        <authorList>
            <person name="Cho K."/>
        </authorList>
    </citation>
    <scope>NUCLEOTIDE SEQUENCE [LARGE SCALE GENOMIC DNA]</scope>
    <source>
        <strain evidence="1">LZ3.2</strain>
        <tissue evidence="1">Leaf</tissue>
    </source>
</reference>
<keyword evidence="2" id="KW-1185">Reference proteome</keyword>
<dbReference type="Proteomes" id="UP000824120">
    <property type="component" value="Chromosome 9"/>
</dbReference>